<dbReference type="RefSeq" id="WP_155636214.1">
    <property type="nucleotide sequence ID" value="NZ_CADDZZ010000002.1"/>
</dbReference>
<evidence type="ECO:0000313" key="2">
    <source>
        <dbReference type="Proteomes" id="UP000645612"/>
    </source>
</evidence>
<protein>
    <submittedName>
        <fullName evidence="1">Uncharacterized protein</fullName>
    </submittedName>
</protein>
<sequence>MIKIPCPRRDRHGTWYLRVAPNLFKLRSTPGDLNKFRINLKQGIINACTR</sequence>
<proteinExistence type="predicted"/>
<reference evidence="1" key="1">
    <citation type="submission" date="2020-12" db="EMBL/GenBank/DDBJ databases">
        <title>Burkholderia cepacia complex in Mexico.</title>
        <authorList>
            <person name="Estrada P."/>
        </authorList>
    </citation>
    <scope>NUCLEOTIDE SEQUENCE</scope>
    <source>
        <strain evidence="1">871</strain>
    </source>
</reference>
<dbReference type="Proteomes" id="UP000645612">
    <property type="component" value="Unassembled WGS sequence"/>
</dbReference>
<accession>A0A8I1AV07</accession>
<dbReference type="EMBL" id="JAEDXG010000014">
    <property type="protein sequence ID" value="MBH9697972.1"/>
    <property type="molecule type" value="Genomic_DNA"/>
</dbReference>
<gene>
    <name evidence="1" type="ORF">JAO13_16165</name>
</gene>
<evidence type="ECO:0000313" key="1">
    <source>
        <dbReference type="EMBL" id="MBH9697972.1"/>
    </source>
</evidence>
<comment type="caution">
    <text evidence="1">The sequence shown here is derived from an EMBL/GenBank/DDBJ whole genome shotgun (WGS) entry which is preliminary data.</text>
</comment>
<dbReference type="AlphaFoldDB" id="A0A8I1AV07"/>
<name>A0A8I1AV07_BURCE</name>
<organism evidence="1 2">
    <name type="scientific">Burkholderia cepacia</name>
    <name type="common">Pseudomonas cepacia</name>
    <dbReference type="NCBI Taxonomy" id="292"/>
    <lineage>
        <taxon>Bacteria</taxon>
        <taxon>Pseudomonadati</taxon>
        <taxon>Pseudomonadota</taxon>
        <taxon>Betaproteobacteria</taxon>
        <taxon>Burkholderiales</taxon>
        <taxon>Burkholderiaceae</taxon>
        <taxon>Burkholderia</taxon>
        <taxon>Burkholderia cepacia complex</taxon>
    </lineage>
</organism>